<sequence>MEETVAPPADAVIPSESFSGATVVAKGAGKRFSHYFYPGVAALSVGLALAAFVVNITVLALFGEQDGFVAVVFLGGDWLTLAGGVAGHALFIYAVYVFARTAYKDGFVGPLVLATGFPWVTASYAEPRQAVGAALIVLAVAAAMTQKHLASALLGFVASTFTMFAWGLWVLYVFVVIQKKGKTWAWVGLITLFTPVVSRAETHRLIAEGLFHEVSLVGVFLILTGIVYLCSREGLWLPGFLVVGLVQWRMWTTFTISLAAALVWLPLAVQAQRTLRRLPFIVVSVVWVFFGAWVSAHGLT</sequence>
<feature type="transmembrane region" description="Helical" evidence="1">
    <location>
        <begin position="106"/>
        <end position="124"/>
    </location>
</feature>
<name>A0AAF0YUQ0_9CORY</name>
<dbReference type="EMBL" id="CP136958">
    <property type="protein sequence ID" value="WOT01843.1"/>
    <property type="molecule type" value="Genomic_DNA"/>
</dbReference>
<feature type="transmembrane region" description="Helical" evidence="1">
    <location>
        <begin position="35"/>
        <end position="58"/>
    </location>
</feature>
<feature type="transmembrane region" description="Helical" evidence="1">
    <location>
        <begin position="210"/>
        <end position="228"/>
    </location>
</feature>
<keyword evidence="1" id="KW-0472">Membrane</keyword>
<reference evidence="2" key="1">
    <citation type="submission" date="2017-12" db="EMBL/GenBank/DDBJ databases">
        <authorList>
            <person name="Thomas-White K."/>
            <person name="Wolfe A.J."/>
        </authorList>
    </citation>
    <scope>NUCLEOTIDE SEQUENCE</scope>
    <source>
        <strain evidence="2">UMB0763</strain>
    </source>
</reference>
<evidence type="ECO:0000313" key="2">
    <source>
        <dbReference type="EMBL" id="WOT01843.1"/>
    </source>
</evidence>
<feature type="transmembrane region" description="Helical" evidence="1">
    <location>
        <begin position="280"/>
        <end position="299"/>
    </location>
</feature>
<dbReference type="RefSeq" id="WP_101678598.1">
    <property type="nucleotide sequence ID" value="NZ_CAUPGZ010000021.1"/>
</dbReference>
<evidence type="ECO:0000256" key="1">
    <source>
        <dbReference type="SAM" id="Phobius"/>
    </source>
</evidence>
<gene>
    <name evidence="2" type="ORF">CYJ47_11375</name>
</gene>
<feature type="transmembrane region" description="Helical" evidence="1">
    <location>
        <begin position="78"/>
        <end position="99"/>
    </location>
</feature>
<organism evidence="2 3">
    <name type="scientific">Corynebacterium pyruviciproducens</name>
    <dbReference type="NCBI Taxonomy" id="598660"/>
    <lineage>
        <taxon>Bacteria</taxon>
        <taxon>Bacillati</taxon>
        <taxon>Actinomycetota</taxon>
        <taxon>Actinomycetes</taxon>
        <taxon>Mycobacteriales</taxon>
        <taxon>Corynebacteriaceae</taxon>
        <taxon>Corynebacterium</taxon>
    </lineage>
</organism>
<keyword evidence="1" id="KW-1133">Transmembrane helix</keyword>
<dbReference type="KEGG" id="cpyr:CYJ47_11375"/>
<reference evidence="2" key="2">
    <citation type="submission" date="2023-10" db="EMBL/GenBank/DDBJ databases">
        <authorList>
            <person name="Choi B."/>
        </authorList>
    </citation>
    <scope>NUCLEOTIDE SEQUENCE</scope>
    <source>
        <strain evidence="2">UMB0763</strain>
    </source>
</reference>
<dbReference type="AlphaFoldDB" id="A0AAF0YUQ0"/>
<accession>A0AAF0YUQ0</accession>
<proteinExistence type="predicted"/>
<dbReference type="Proteomes" id="UP000234560">
    <property type="component" value="Chromosome"/>
</dbReference>
<feature type="transmembrane region" description="Helical" evidence="1">
    <location>
        <begin position="153"/>
        <end position="177"/>
    </location>
</feature>
<feature type="transmembrane region" description="Helical" evidence="1">
    <location>
        <begin position="248"/>
        <end position="268"/>
    </location>
</feature>
<protein>
    <submittedName>
        <fullName evidence="2">Uncharacterized protein</fullName>
    </submittedName>
</protein>
<evidence type="ECO:0000313" key="3">
    <source>
        <dbReference type="Proteomes" id="UP000234560"/>
    </source>
</evidence>
<keyword evidence="1" id="KW-0812">Transmembrane</keyword>